<reference evidence="2 3" key="2">
    <citation type="journal article" date="2013" name="Genome Announc.">
        <title>Genome of the Root-Associated Plant Growth-Promoting Bacterium Variovorax paradoxus Strain EPS.</title>
        <authorList>
            <person name="Han J.I."/>
            <person name="Spain J.C."/>
            <person name="Leadbetter J.R."/>
            <person name="Ovchinnikova G."/>
            <person name="Goodwin L.A."/>
            <person name="Han C.S."/>
            <person name="Woyke T."/>
            <person name="Davenport K.W."/>
            <person name="Orwin P.M."/>
        </authorList>
    </citation>
    <scope>NUCLEOTIDE SEQUENCE [LARGE SCALE GENOMIC DNA]</scope>
    <source>
        <strain evidence="2 3">EPS</strain>
    </source>
</reference>
<accession>E6V5A8</accession>
<dbReference type="EMBL" id="CP002417">
    <property type="protein sequence ID" value="ADU39362.1"/>
    <property type="molecule type" value="Genomic_DNA"/>
</dbReference>
<feature type="region of interest" description="Disordered" evidence="1">
    <location>
        <begin position="1"/>
        <end position="24"/>
    </location>
</feature>
<dbReference type="KEGG" id="vpe:Varpa_5206"/>
<dbReference type="Proteomes" id="UP000008917">
    <property type="component" value="Chromosome"/>
</dbReference>
<evidence type="ECO:0000313" key="2">
    <source>
        <dbReference type="EMBL" id="ADU39362.1"/>
    </source>
</evidence>
<evidence type="ECO:0000313" key="3">
    <source>
        <dbReference type="Proteomes" id="UP000008917"/>
    </source>
</evidence>
<dbReference type="STRING" id="595537.Varpa_5206"/>
<dbReference type="AlphaFoldDB" id="E6V5A8"/>
<name>E6V5A8_VARPE</name>
<feature type="compositionally biased region" description="Basic residues" evidence="1">
    <location>
        <begin position="1"/>
        <end position="12"/>
    </location>
</feature>
<reference evidence="3" key="1">
    <citation type="submission" date="2010-12" db="EMBL/GenBank/DDBJ databases">
        <title>Complete sequence of Variovorax paradoxus EPS.</title>
        <authorList>
            <consortium name="US DOE Joint Genome Institute"/>
            <person name="Lucas S."/>
            <person name="Copeland A."/>
            <person name="Lapidus A."/>
            <person name="Cheng J.-F."/>
            <person name="Goodwin L."/>
            <person name="Pitluck S."/>
            <person name="Teshima H."/>
            <person name="Detter J.C."/>
            <person name="Han C."/>
            <person name="Tapia R."/>
            <person name="Land M."/>
            <person name="Hauser L."/>
            <person name="Kyrpides N."/>
            <person name="Ivanova N."/>
            <person name="Ovchinnikova G."/>
            <person name="Orwin P."/>
            <person name="Han J.-I.G."/>
            <person name="Woyke T."/>
        </authorList>
    </citation>
    <scope>NUCLEOTIDE SEQUENCE [LARGE SCALE GENOMIC DNA]</scope>
    <source>
        <strain evidence="3">EPS</strain>
    </source>
</reference>
<organism evidence="2 3">
    <name type="scientific">Variovorax paradoxus (strain EPS)</name>
    <dbReference type="NCBI Taxonomy" id="595537"/>
    <lineage>
        <taxon>Bacteria</taxon>
        <taxon>Pseudomonadati</taxon>
        <taxon>Pseudomonadota</taxon>
        <taxon>Betaproteobacteria</taxon>
        <taxon>Burkholderiales</taxon>
        <taxon>Comamonadaceae</taxon>
        <taxon>Variovorax</taxon>
    </lineage>
</organism>
<evidence type="ECO:0000256" key="1">
    <source>
        <dbReference type="SAM" id="MobiDB-lite"/>
    </source>
</evidence>
<protein>
    <submittedName>
        <fullName evidence="2">Uncharacterized protein</fullName>
    </submittedName>
</protein>
<proteinExistence type="predicted"/>
<gene>
    <name evidence="2" type="ordered locus">Varpa_5206</name>
</gene>
<sequence>MCVRERKRHRASQPKNRSLIGSQPFAPINSQPFAPINNQPFALINNQPFALINNQPFTLSLSKRRARLRQAQPERAARRKSPCILSLSKGARTVVVNSSTASPAYLLLARKPASDISVRCVVSAVVSQSAKGLPVMKVGLKAPFSMYSFHSGVAATLVKRSV</sequence>
<dbReference type="HOGENOM" id="CLU_1634669_0_0_4"/>